<feature type="region of interest" description="Disordered" evidence="4">
    <location>
        <begin position="110"/>
        <end position="141"/>
    </location>
</feature>
<feature type="compositionally biased region" description="Polar residues" evidence="4">
    <location>
        <begin position="331"/>
        <end position="343"/>
    </location>
</feature>
<evidence type="ECO:0000313" key="6">
    <source>
        <dbReference type="Proteomes" id="UP001187471"/>
    </source>
</evidence>
<name>A0AA88UJE8_9ASTE</name>
<feature type="compositionally biased region" description="Low complexity" evidence="4">
    <location>
        <begin position="113"/>
        <end position="123"/>
    </location>
</feature>
<feature type="region of interest" description="Leucine repeat I (LRI)" evidence="3">
    <location>
        <begin position="360"/>
        <end position="420"/>
    </location>
</feature>
<feature type="short sequence motif" description="LXXLL motif" evidence="3">
    <location>
        <begin position="568"/>
        <end position="572"/>
    </location>
</feature>
<protein>
    <recommendedName>
        <fullName evidence="7">Scarecrow-like protein 14</fullName>
    </recommendedName>
</protein>
<reference evidence="5" key="1">
    <citation type="submission" date="2022-12" db="EMBL/GenBank/DDBJ databases">
        <title>Draft genome assemblies for two species of Escallonia (Escalloniales).</title>
        <authorList>
            <person name="Chanderbali A."/>
            <person name="Dervinis C."/>
            <person name="Anghel I."/>
            <person name="Soltis D."/>
            <person name="Soltis P."/>
            <person name="Zapata F."/>
        </authorList>
    </citation>
    <scope>NUCLEOTIDE SEQUENCE</scope>
    <source>
        <strain evidence="5">UCBG92.1500</strain>
        <tissue evidence="5">Leaf</tissue>
    </source>
</reference>
<dbReference type="Pfam" id="PF03514">
    <property type="entry name" value="GRAS"/>
    <property type="match status" value="1"/>
</dbReference>
<comment type="caution">
    <text evidence="5">The sequence shown here is derived from an EMBL/GenBank/DDBJ whole genome shotgun (WGS) entry which is preliminary data.</text>
</comment>
<comment type="similarity">
    <text evidence="3">Belongs to the GRAS family.</text>
</comment>
<feature type="region of interest" description="VHIID" evidence="3">
    <location>
        <begin position="438"/>
        <end position="503"/>
    </location>
</feature>
<keyword evidence="1" id="KW-0805">Transcription regulation</keyword>
<feature type="region of interest" description="Disordered" evidence="4">
    <location>
        <begin position="331"/>
        <end position="358"/>
    </location>
</feature>
<dbReference type="PANTHER" id="PTHR31636">
    <property type="entry name" value="OSJNBA0084A10.13 PROTEIN-RELATED"/>
    <property type="match status" value="1"/>
</dbReference>
<comment type="caution">
    <text evidence="3">Lacks conserved residue(s) required for the propagation of feature annotation.</text>
</comment>
<keyword evidence="6" id="KW-1185">Reference proteome</keyword>
<feature type="region of interest" description="Leucine repeat II (LRII)" evidence="3">
    <location>
        <begin position="519"/>
        <end position="551"/>
    </location>
</feature>
<gene>
    <name evidence="5" type="ORF">RJ640_009360</name>
</gene>
<dbReference type="PROSITE" id="PS50985">
    <property type="entry name" value="GRAS"/>
    <property type="match status" value="1"/>
</dbReference>
<organism evidence="5 6">
    <name type="scientific">Escallonia rubra</name>
    <dbReference type="NCBI Taxonomy" id="112253"/>
    <lineage>
        <taxon>Eukaryota</taxon>
        <taxon>Viridiplantae</taxon>
        <taxon>Streptophyta</taxon>
        <taxon>Embryophyta</taxon>
        <taxon>Tracheophyta</taxon>
        <taxon>Spermatophyta</taxon>
        <taxon>Magnoliopsida</taxon>
        <taxon>eudicotyledons</taxon>
        <taxon>Gunneridae</taxon>
        <taxon>Pentapetalae</taxon>
        <taxon>asterids</taxon>
        <taxon>campanulids</taxon>
        <taxon>Escalloniales</taxon>
        <taxon>Escalloniaceae</taxon>
        <taxon>Escallonia</taxon>
    </lineage>
</organism>
<evidence type="ECO:0000256" key="4">
    <source>
        <dbReference type="SAM" id="MobiDB-lite"/>
    </source>
</evidence>
<keyword evidence="2" id="KW-0804">Transcription</keyword>
<evidence type="ECO:0000256" key="3">
    <source>
        <dbReference type="PROSITE-ProRule" id="PRU01191"/>
    </source>
</evidence>
<dbReference type="AlphaFoldDB" id="A0AA88UJE8"/>
<feature type="short sequence motif" description="VHIID" evidence="3">
    <location>
        <begin position="469"/>
        <end position="473"/>
    </location>
</feature>
<proteinExistence type="inferred from homology"/>
<evidence type="ECO:0008006" key="7">
    <source>
        <dbReference type="Google" id="ProtNLM"/>
    </source>
</evidence>
<sequence length="763" mass="86035">MVTAKLDDDLVSSFLDWNLVNRVTLDDTSLGQNLDNFASVPPDPNPSYITQPFRANVEGDFHEDCDFSDTVLKYINQMLMEEDIEEKACMFQESAALQAAEKSFYEVLREKNPPSSNNHPNSSLDQNAESPYESHDGNDHIYSSSSCLPGAKLSYLSDHESSSLLSVTKDLASRSRSQPSFSSSSSSSNVIDGLAESPVSTLWVPDIFTDSQSLMHYRQGVEEASKFLPFGNGLLVNVGDNRLLPKGQKEETEGVVVKVEKKYDRQYSPDGLRGKKNPYTEILNFDEGRSNKQSAVYSDSTVGSDMFDKVLLCDGGRGESAIREALQSGATKNLQQNAQSKGSNGVKARRKKQGRKKDVVDLRTTLTLCAQAVATNDQRSANELLKQIRQHSSPTGDGMQRVAHYFASGLEARMAGSGTQIFKAFISMPSAADVLKAYHLFLAVSPFRKFSNFFSNKTIMNVAENKTRLHIIDIGILYGFQWPCLIQRLSARTGGPPKLRITGIDFPCPGFRPSERVEETGHRLARYAEKFNVPFEFNAIAQKWETIEIEDLKIDSEELLVVNCLYRLRNLLDETVVVESPRNIVLNLIRQMNPDVFIQGIVNGSYNAPFFISRFREALFHFSSLFDMLEAIVPREYHERMLIEKNIFGKEAMNVIACEGAERIERPETYKQWQVRNLRAGFKQLPLNQEILDMAKHRLKSYHKDFVIDEDGHWMLQGRSGGKISVAAFFYGDMRTPNALNIPFQLDFCDRYYGTGWNLSTFF</sequence>
<evidence type="ECO:0000256" key="1">
    <source>
        <dbReference type="ARBA" id="ARBA00023015"/>
    </source>
</evidence>
<feature type="region of interest" description="SAW" evidence="3">
    <location>
        <begin position="657"/>
        <end position="731"/>
    </location>
</feature>
<accession>A0AA88UJE8</accession>
<evidence type="ECO:0000256" key="2">
    <source>
        <dbReference type="ARBA" id="ARBA00023163"/>
    </source>
</evidence>
<dbReference type="EMBL" id="JAVXUO010001246">
    <property type="protein sequence ID" value="KAK2984331.1"/>
    <property type="molecule type" value="Genomic_DNA"/>
</dbReference>
<dbReference type="InterPro" id="IPR005202">
    <property type="entry name" value="TF_GRAS"/>
</dbReference>
<dbReference type="Proteomes" id="UP001187471">
    <property type="component" value="Unassembled WGS sequence"/>
</dbReference>
<evidence type="ECO:0000313" key="5">
    <source>
        <dbReference type="EMBL" id="KAK2984331.1"/>
    </source>
</evidence>